<name>A0A392N8G3_9FABA</name>
<organism evidence="1 2">
    <name type="scientific">Trifolium medium</name>
    <dbReference type="NCBI Taxonomy" id="97028"/>
    <lineage>
        <taxon>Eukaryota</taxon>
        <taxon>Viridiplantae</taxon>
        <taxon>Streptophyta</taxon>
        <taxon>Embryophyta</taxon>
        <taxon>Tracheophyta</taxon>
        <taxon>Spermatophyta</taxon>
        <taxon>Magnoliopsida</taxon>
        <taxon>eudicotyledons</taxon>
        <taxon>Gunneridae</taxon>
        <taxon>Pentapetalae</taxon>
        <taxon>rosids</taxon>
        <taxon>fabids</taxon>
        <taxon>Fabales</taxon>
        <taxon>Fabaceae</taxon>
        <taxon>Papilionoideae</taxon>
        <taxon>50 kb inversion clade</taxon>
        <taxon>NPAAA clade</taxon>
        <taxon>Hologalegina</taxon>
        <taxon>IRL clade</taxon>
        <taxon>Trifolieae</taxon>
        <taxon>Trifolium</taxon>
    </lineage>
</organism>
<dbReference type="Proteomes" id="UP000265520">
    <property type="component" value="Unassembled WGS sequence"/>
</dbReference>
<dbReference type="SUPFAM" id="SSF49777">
    <property type="entry name" value="PEBP-like"/>
    <property type="match status" value="1"/>
</dbReference>
<sequence>MQVMTDPDAPSPGEPSMRELIHWIVVDIPGGTNPKYIGGPTAAGRCRKGKG</sequence>
<dbReference type="Pfam" id="PF01161">
    <property type="entry name" value="PBP"/>
    <property type="match status" value="1"/>
</dbReference>
<evidence type="ECO:0000313" key="2">
    <source>
        <dbReference type="Proteomes" id="UP000265520"/>
    </source>
</evidence>
<proteinExistence type="predicted"/>
<keyword evidence="2" id="KW-1185">Reference proteome</keyword>
<dbReference type="Gene3D" id="3.90.280.10">
    <property type="entry name" value="PEBP-like"/>
    <property type="match status" value="1"/>
</dbReference>
<comment type="caution">
    <text evidence="1">The sequence shown here is derived from an EMBL/GenBank/DDBJ whole genome shotgun (WGS) entry which is preliminary data.</text>
</comment>
<dbReference type="InterPro" id="IPR008914">
    <property type="entry name" value="PEBP"/>
</dbReference>
<protein>
    <submittedName>
        <fullName evidence="1">Protein MOTHER of FT and TF 1-like</fullName>
    </submittedName>
</protein>
<dbReference type="InterPro" id="IPR036610">
    <property type="entry name" value="PEBP-like_sf"/>
</dbReference>
<reference evidence="1 2" key="1">
    <citation type="journal article" date="2018" name="Front. Plant Sci.">
        <title>Red Clover (Trifolium pratense) and Zigzag Clover (T. medium) - A Picture of Genomic Similarities and Differences.</title>
        <authorList>
            <person name="Dluhosova J."/>
            <person name="Istvanek J."/>
            <person name="Nedelnik J."/>
            <person name="Repkova J."/>
        </authorList>
    </citation>
    <scope>NUCLEOTIDE SEQUENCE [LARGE SCALE GENOMIC DNA]</scope>
    <source>
        <strain evidence="2">cv. 10/8</strain>
        <tissue evidence="1">Leaf</tissue>
    </source>
</reference>
<evidence type="ECO:0000313" key="1">
    <source>
        <dbReference type="EMBL" id="MCH95863.1"/>
    </source>
</evidence>
<dbReference type="EMBL" id="LXQA010030904">
    <property type="protein sequence ID" value="MCH95863.1"/>
    <property type="molecule type" value="Genomic_DNA"/>
</dbReference>
<dbReference type="AlphaFoldDB" id="A0A392N8G3"/>
<accession>A0A392N8G3</accession>